<gene>
    <name evidence="2" type="ORF">LG649_06620</name>
</gene>
<dbReference type="AlphaFoldDB" id="A0A9X1L1C2"/>
<evidence type="ECO:0008006" key="4">
    <source>
        <dbReference type="Google" id="ProtNLM"/>
    </source>
</evidence>
<accession>A0A9X1L1C2</accession>
<dbReference type="EMBL" id="JAJAPW010000002">
    <property type="protein sequence ID" value="MCB4798510.1"/>
    <property type="molecule type" value="Genomic_DNA"/>
</dbReference>
<evidence type="ECO:0000256" key="1">
    <source>
        <dbReference type="SAM" id="SignalP"/>
    </source>
</evidence>
<keyword evidence="3" id="KW-1185">Reference proteome</keyword>
<dbReference type="Proteomes" id="UP001139199">
    <property type="component" value="Unassembled WGS sequence"/>
</dbReference>
<keyword evidence="1" id="KW-0732">Signal</keyword>
<comment type="caution">
    <text evidence="2">The sequence shown here is derived from an EMBL/GenBank/DDBJ whole genome shotgun (WGS) entry which is preliminary data.</text>
</comment>
<feature type="chain" id="PRO_5040912482" description="YHS domain-containing protein" evidence="1">
    <location>
        <begin position="20"/>
        <end position="149"/>
    </location>
</feature>
<reference evidence="2" key="1">
    <citation type="submission" date="2021-10" db="EMBL/GenBank/DDBJ databases">
        <title>Tamlana sargassums sp. nov., and Tamlana laminarinivorans sp. nov., two new bacteria isolated from the brown alga.</title>
        <authorList>
            <person name="Li J."/>
        </authorList>
    </citation>
    <scope>NUCLEOTIDE SEQUENCE</scope>
    <source>
        <strain evidence="2">PT2-4</strain>
    </source>
</reference>
<evidence type="ECO:0000313" key="2">
    <source>
        <dbReference type="EMBL" id="MCB4798510.1"/>
    </source>
</evidence>
<organism evidence="2 3">
    <name type="scientific">Neotamlana laminarinivorans</name>
    <dbReference type="NCBI Taxonomy" id="2883124"/>
    <lineage>
        <taxon>Bacteria</taxon>
        <taxon>Pseudomonadati</taxon>
        <taxon>Bacteroidota</taxon>
        <taxon>Flavobacteriia</taxon>
        <taxon>Flavobacteriales</taxon>
        <taxon>Flavobacteriaceae</taxon>
        <taxon>Neotamlana</taxon>
    </lineage>
</organism>
<evidence type="ECO:0000313" key="3">
    <source>
        <dbReference type="Proteomes" id="UP001139199"/>
    </source>
</evidence>
<dbReference type="RefSeq" id="WP_226542473.1">
    <property type="nucleotide sequence ID" value="NZ_JAJAPW010000002.1"/>
</dbReference>
<dbReference type="NCBIfam" id="NF041384">
    <property type="entry name" value="YHS_seleno_dom"/>
    <property type="match status" value="1"/>
</dbReference>
<protein>
    <recommendedName>
        <fullName evidence="4">YHS domain-containing protein</fullName>
    </recommendedName>
</protein>
<feature type="signal peptide" evidence="1">
    <location>
        <begin position="1"/>
        <end position="19"/>
    </location>
</feature>
<proteinExistence type="predicted"/>
<name>A0A9X1L1C2_9FLAO</name>
<sequence length="149" mass="17465">MKWFLVMCFLSLYSLQAQQIDYNLKKGYIAEGYDVVSYFKNNPQEGKTEYTTTFNGVKFKFSSKENLNTFKNNPESYVPKYGGYCAYAIAEKGDKVGIDPETYQITNGKLYLFYNSWGINTLKSWKKLNIDNQIKQADKNWEKIKFKKN</sequence>